<accession>A0AAP0CZB9</accession>
<evidence type="ECO:0000259" key="3">
    <source>
        <dbReference type="Pfam" id="PF25002"/>
    </source>
</evidence>
<dbReference type="Pfam" id="PF25002">
    <property type="entry name" value="DUF7780"/>
    <property type="match status" value="1"/>
</dbReference>
<reference evidence="4 5" key="1">
    <citation type="submission" date="2024-04" db="EMBL/GenBank/DDBJ databases">
        <title>The reference genome of an endangered Asteraceae, Deinandra increscens subsp. villosa, native to the Central Coast of California.</title>
        <authorList>
            <person name="Guilliams M."/>
            <person name="Hasenstab-Lehman K."/>
            <person name="Meyer R."/>
            <person name="Mcevoy S."/>
        </authorList>
    </citation>
    <scope>NUCLEOTIDE SEQUENCE [LARGE SCALE GENOMIC DNA]</scope>
    <source>
        <tissue evidence="4">Leaf</tissue>
    </source>
</reference>
<dbReference type="PANTHER" id="PTHR34960:SF1">
    <property type="entry name" value="EMB|CAB68146.1-RELATED"/>
    <property type="match status" value="1"/>
</dbReference>
<evidence type="ECO:0000256" key="1">
    <source>
        <dbReference type="SAM" id="MobiDB-lite"/>
    </source>
</evidence>
<keyword evidence="2" id="KW-0472">Membrane</keyword>
<keyword evidence="2" id="KW-1133">Transmembrane helix</keyword>
<feature type="domain" description="DUF7780" evidence="3">
    <location>
        <begin position="118"/>
        <end position="428"/>
    </location>
</feature>
<evidence type="ECO:0000313" key="5">
    <source>
        <dbReference type="Proteomes" id="UP001408789"/>
    </source>
</evidence>
<evidence type="ECO:0000256" key="2">
    <source>
        <dbReference type="SAM" id="Phobius"/>
    </source>
</evidence>
<keyword evidence="2" id="KW-0812">Transmembrane</keyword>
<dbReference type="AlphaFoldDB" id="A0AAP0CZB9"/>
<proteinExistence type="predicted"/>
<dbReference type="Proteomes" id="UP001408789">
    <property type="component" value="Unassembled WGS sequence"/>
</dbReference>
<dbReference type="PANTHER" id="PTHR34960">
    <property type="entry name" value="EMB|CAB68146.1-RELATED"/>
    <property type="match status" value="1"/>
</dbReference>
<evidence type="ECO:0000313" key="4">
    <source>
        <dbReference type="EMBL" id="KAK9065756.1"/>
    </source>
</evidence>
<gene>
    <name evidence="4" type="ORF">SSX86_015157</name>
</gene>
<dbReference type="InterPro" id="IPR056682">
    <property type="entry name" value="DUF7780"/>
</dbReference>
<feature type="region of interest" description="Disordered" evidence="1">
    <location>
        <begin position="238"/>
        <end position="259"/>
    </location>
</feature>
<sequence length="492" mass="53831">MGSPAKLSKRTAVNRSLSGGGGGGEGWGMDFLLVFFPQDQSPTLIRRSNSSGILAKAQSTISVCALVIFITLLLFTLSTFEPNNGYNTSSHRYRRHLSQSMKLKTLANANSNNYPNSPALQRLGTLYLRGTKHMNDVVLAHVPESASLTELKSFLRAFHRSGLLSKSDLVFIFPSVTTPESSDDVIRRENQLFLTLIRRYKSQLSNGDNGGNVTVTDFPASFDVSQFVKPKESNRGEAIWGRKVKNGSDSSNSSNDGGGELTRLSYGSVVGFGVGELDPENALSGFLDHVPISLRRWASYPMLLGRLRRSFKHVMLVDAKEVLQLLPLGDPLTRVRTSNPESVTLFLTKLNGRKNKTTDKRPPGSVNPVVIVGGLRGMRRLSAAMLTEIVRATTHKRKTKTKTPATESALLSRLAGSESVQKNMNMIIEIHLVGSAESVPEASSLGGVAIAKNRVVRRGNSNIDTELTKRICSFAIEASIYTECRRYNRSSV</sequence>
<comment type="caution">
    <text evidence="4">The sequence shown here is derived from an EMBL/GenBank/DDBJ whole genome shotgun (WGS) entry which is preliminary data.</text>
</comment>
<feature type="transmembrane region" description="Helical" evidence="2">
    <location>
        <begin position="60"/>
        <end position="80"/>
    </location>
</feature>
<keyword evidence="5" id="KW-1185">Reference proteome</keyword>
<name>A0AAP0CZB9_9ASTR</name>
<organism evidence="4 5">
    <name type="scientific">Deinandra increscens subsp. villosa</name>
    <dbReference type="NCBI Taxonomy" id="3103831"/>
    <lineage>
        <taxon>Eukaryota</taxon>
        <taxon>Viridiplantae</taxon>
        <taxon>Streptophyta</taxon>
        <taxon>Embryophyta</taxon>
        <taxon>Tracheophyta</taxon>
        <taxon>Spermatophyta</taxon>
        <taxon>Magnoliopsida</taxon>
        <taxon>eudicotyledons</taxon>
        <taxon>Gunneridae</taxon>
        <taxon>Pentapetalae</taxon>
        <taxon>asterids</taxon>
        <taxon>campanulids</taxon>
        <taxon>Asterales</taxon>
        <taxon>Asteraceae</taxon>
        <taxon>Asteroideae</taxon>
        <taxon>Heliantheae alliance</taxon>
        <taxon>Madieae</taxon>
        <taxon>Madiinae</taxon>
        <taxon>Deinandra</taxon>
    </lineage>
</organism>
<feature type="region of interest" description="Disordered" evidence="1">
    <location>
        <begin position="1"/>
        <end position="20"/>
    </location>
</feature>
<protein>
    <recommendedName>
        <fullName evidence="3">DUF7780 domain-containing protein</fullName>
    </recommendedName>
</protein>
<dbReference type="EMBL" id="JBCNJP010000016">
    <property type="protein sequence ID" value="KAK9065756.1"/>
    <property type="molecule type" value="Genomic_DNA"/>
</dbReference>